<dbReference type="Pfam" id="PF17874">
    <property type="entry name" value="TPR_MalT"/>
    <property type="match status" value="1"/>
</dbReference>
<dbReference type="PROSITE" id="PS50043">
    <property type="entry name" value="HTH_LUXR_2"/>
    <property type="match status" value="1"/>
</dbReference>
<feature type="domain" description="HTH luxR-type" evidence="4">
    <location>
        <begin position="817"/>
        <end position="882"/>
    </location>
</feature>
<evidence type="ECO:0000256" key="3">
    <source>
        <dbReference type="ARBA" id="ARBA00023163"/>
    </source>
</evidence>
<keyword evidence="3" id="KW-0804">Transcription</keyword>
<accession>A0ABT9U7A7</accession>
<dbReference type="InterPro" id="IPR059106">
    <property type="entry name" value="WHD_MalT"/>
</dbReference>
<keyword evidence="2" id="KW-0238">DNA-binding</keyword>
<dbReference type="SUPFAM" id="SSF52540">
    <property type="entry name" value="P-loop containing nucleoside triphosphate hydrolases"/>
    <property type="match status" value="1"/>
</dbReference>
<dbReference type="InterPro" id="IPR016032">
    <property type="entry name" value="Sig_transdc_resp-reg_C-effctor"/>
</dbReference>
<dbReference type="SUPFAM" id="SSF46894">
    <property type="entry name" value="C-terminal effector domain of the bipartite response regulators"/>
    <property type="match status" value="1"/>
</dbReference>
<dbReference type="InterPro" id="IPR011990">
    <property type="entry name" value="TPR-like_helical_dom_sf"/>
</dbReference>
<organism evidence="5 6">
    <name type="scientific">Paenibacillus harenae</name>
    <dbReference type="NCBI Taxonomy" id="306543"/>
    <lineage>
        <taxon>Bacteria</taxon>
        <taxon>Bacillati</taxon>
        <taxon>Bacillota</taxon>
        <taxon>Bacilli</taxon>
        <taxon>Bacillales</taxon>
        <taxon>Paenibacillaceae</taxon>
        <taxon>Paenibacillus</taxon>
    </lineage>
</organism>
<dbReference type="Proteomes" id="UP001229346">
    <property type="component" value="Unassembled WGS sequence"/>
</dbReference>
<dbReference type="RefSeq" id="WP_307207257.1">
    <property type="nucleotide sequence ID" value="NZ_JAUSSU010000011.1"/>
</dbReference>
<dbReference type="Gene3D" id="1.25.40.10">
    <property type="entry name" value="Tetratricopeptide repeat domain"/>
    <property type="match status" value="1"/>
</dbReference>
<evidence type="ECO:0000313" key="5">
    <source>
        <dbReference type="EMBL" id="MDQ0115532.1"/>
    </source>
</evidence>
<name>A0ABT9U7A7_PAEHA</name>
<dbReference type="PRINTS" id="PR00038">
    <property type="entry name" value="HTHLUXR"/>
</dbReference>
<keyword evidence="6" id="KW-1185">Reference proteome</keyword>
<sequence>MTDYNKAEEPHRAEGLLRTKLYLPDSTPSHITRSRLYEQLARSMDTRLTTVVAPPGFGKSTLVSGWIRQAGLRSGWVSLDAKDNDPLRFWRYLRGSALQALHVNLCGETGLGGFESAERISAQLLHTLIEISDQGESLMLVLDDYHVIATEAIHESLYDWLGKLPSTIHLALISRHEIPIPLGALRANGRLNELSLTDLRFTDEEIDSFWLKQTGAPPDGKTLRHLVRNTEGWAAMLQLSALSHSAGQYSGAIKPLTGRNRHVADYLMEEVFRHMDEETKRFMFRSSILDRLCPSLCSEVLNEPDAGDRIQELVRRGLFLIPLDDEREWYRYHHLFADFLRVKLQDAEQAETALLHSRAAAWYERHGFLEEAIEHALSAGEERRAATWVQRHAHVWLKDRETAMLRRWLERLSSHTANEPGNLLLLLWIDLMEGRTEMAEMLLRKLDTALERMKAEPQGSEFLRMREEVRILENFHSVMSGNFDRALALIQEYGEREDLPGPETPLLLSLGLELNEGTVPFIRGKFGFNGRIDYAESYHRAYGEFIEKNGMHESTFTSYQQTAMAEICYLNNKLPLARSYAEEGLRLGKKFGTVGSYVPSVLVLSNILIADRRNQESIDFIEEAMRHLRNQHQHTSGWYRILAASMVWHQLQIGDLITAREWADERKQRTAAERTASKSVLFPNDEDFIYIRILMGIGEWEEACERALHARTIAETRGNRLSELQALLLLSEIYANRNDSVESGRLLLAAVRIGCRQGCIRPFLDAGPAVMERLGKYEATVSHSSMWSEKERVFIQMLGHRSENAAIGDVQADARSSRGPLDALTAREREVLILMAQGLSNKAIAAELVLTEGTVKLHLHRVYSKLQAQGRVQALRIAENSGLLGKL</sequence>
<dbReference type="PANTHER" id="PTHR44688:SF16">
    <property type="entry name" value="DNA-BINDING TRANSCRIPTIONAL ACTIVATOR DEVR_DOSR"/>
    <property type="match status" value="1"/>
</dbReference>
<dbReference type="InterPro" id="IPR027417">
    <property type="entry name" value="P-loop_NTPase"/>
</dbReference>
<reference evidence="5 6" key="1">
    <citation type="submission" date="2023-07" db="EMBL/GenBank/DDBJ databases">
        <title>Sorghum-associated microbial communities from plants grown in Nebraska, USA.</title>
        <authorList>
            <person name="Schachtman D."/>
        </authorList>
    </citation>
    <scope>NUCLEOTIDE SEQUENCE [LARGE SCALE GENOMIC DNA]</scope>
    <source>
        <strain evidence="5 6">CC482</strain>
    </source>
</reference>
<evidence type="ECO:0000313" key="6">
    <source>
        <dbReference type="Proteomes" id="UP001229346"/>
    </source>
</evidence>
<dbReference type="SMART" id="SM00421">
    <property type="entry name" value="HTH_LUXR"/>
    <property type="match status" value="1"/>
</dbReference>
<proteinExistence type="predicted"/>
<dbReference type="EMBL" id="JAUSSU010000011">
    <property type="protein sequence ID" value="MDQ0115532.1"/>
    <property type="molecule type" value="Genomic_DNA"/>
</dbReference>
<evidence type="ECO:0000256" key="2">
    <source>
        <dbReference type="ARBA" id="ARBA00023125"/>
    </source>
</evidence>
<dbReference type="Pfam" id="PF25873">
    <property type="entry name" value="WHD_MalT"/>
    <property type="match status" value="1"/>
</dbReference>
<dbReference type="CDD" id="cd06170">
    <property type="entry name" value="LuxR_C_like"/>
    <property type="match status" value="1"/>
</dbReference>
<dbReference type="Gene3D" id="1.10.10.10">
    <property type="entry name" value="Winged helix-like DNA-binding domain superfamily/Winged helix DNA-binding domain"/>
    <property type="match status" value="1"/>
</dbReference>
<comment type="caution">
    <text evidence="5">The sequence shown here is derived from an EMBL/GenBank/DDBJ whole genome shotgun (WGS) entry which is preliminary data.</text>
</comment>
<dbReference type="Pfam" id="PF00196">
    <property type="entry name" value="GerE"/>
    <property type="match status" value="1"/>
</dbReference>
<evidence type="ECO:0000256" key="1">
    <source>
        <dbReference type="ARBA" id="ARBA00023015"/>
    </source>
</evidence>
<dbReference type="PANTHER" id="PTHR44688">
    <property type="entry name" value="DNA-BINDING TRANSCRIPTIONAL ACTIVATOR DEVR_DOSR"/>
    <property type="match status" value="1"/>
</dbReference>
<dbReference type="PROSITE" id="PS00622">
    <property type="entry name" value="HTH_LUXR_1"/>
    <property type="match status" value="1"/>
</dbReference>
<dbReference type="InterPro" id="IPR041617">
    <property type="entry name" value="TPR_MalT"/>
</dbReference>
<keyword evidence="1" id="KW-0805">Transcription regulation</keyword>
<dbReference type="InterPro" id="IPR036388">
    <property type="entry name" value="WH-like_DNA-bd_sf"/>
</dbReference>
<evidence type="ECO:0000259" key="4">
    <source>
        <dbReference type="PROSITE" id="PS50043"/>
    </source>
</evidence>
<dbReference type="InterPro" id="IPR000792">
    <property type="entry name" value="Tscrpt_reg_LuxR_C"/>
</dbReference>
<protein>
    <submittedName>
        <fullName evidence="5">LuxR family maltose regulon positive regulatory protein</fullName>
    </submittedName>
</protein>
<gene>
    <name evidence="5" type="ORF">J2T15_004999</name>
</gene>